<keyword evidence="10" id="KW-0812">Transmembrane</keyword>
<reference evidence="11 12" key="1">
    <citation type="submission" date="2024-03" db="EMBL/GenBank/DDBJ databases">
        <authorList>
            <person name="Martinez-Hernandez J."/>
        </authorList>
    </citation>
    <scope>NUCLEOTIDE SEQUENCE [LARGE SCALE GENOMIC DNA]</scope>
</reference>
<dbReference type="AlphaFoldDB" id="A0AAV1WLG3"/>
<keyword evidence="5" id="KW-0805">Transcription regulation</keyword>
<evidence type="ECO:0000256" key="7">
    <source>
        <dbReference type="ARBA" id="ARBA00023163"/>
    </source>
</evidence>
<comment type="caution">
    <text evidence="11">The sequence shown here is derived from an EMBL/GenBank/DDBJ whole genome shotgun (WGS) entry which is preliminary data.</text>
</comment>
<evidence type="ECO:0000256" key="6">
    <source>
        <dbReference type="ARBA" id="ARBA00023125"/>
    </source>
</evidence>
<sequence>MADKYFLSIAEEMDRLWFQQFILLSESTPSVAPKPIKKHVPALQSLSSNSSPTSILSFSSLPSEDSSIDESHSPQKQVLLMLSSLPLPEGDSINKEEMKERMARMNVLGNRIHSHSLSPSTQHTQRKFKKPTTARRKLDQSMSCKTLQELELDEVKGFMDLGFIFKKENLSPKLMSVVPGLQRLGLHQKLMDPTETVLVLDNDIEEKRDIKRPSDSPLRSLRTHKPYSAANIKKHIQVKDSGPKGFNPALIVLLVVVGLLLTFLIGNYVLYTYAQKIIPPRKKKPVSKKKLKKERLKQGVSAPGE</sequence>
<feature type="compositionally biased region" description="Basic residues" evidence="9">
    <location>
        <begin position="282"/>
        <end position="295"/>
    </location>
</feature>
<evidence type="ECO:0000256" key="3">
    <source>
        <dbReference type="ARBA" id="ARBA00007382"/>
    </source>
</evidence>
<feature type="region of interest" description="Disordered" evidence="9">
    <location>
        <begin position="282"/>
        <end position="305"/>
    </location>
</feature>
<gene>
    <name evidence="11" type="ORF">LLUT_LOCUS10923</name>
</gene>
<organism evidence="11 12">
    <name type="scientific">Lupinus luteus</name>
    <name type="common">European yellow lupine</name>
    <dbReference type="NCBI Taxonomy" id="3873"/>
    <lineage>
        <taxon>Eukaryota</taxon>
        <taxon>Viridiplantae</taxon>
        <taxon>Streptophyta</taxon>
        <taxon>Embryophyta</taxon>
        <taxon>Tracheophyta</taxon>
        <taxon>Spermatophyta</taxon>
        <taxon>Magnoliopsida</taxon>
        <taxon>eudicotyledons</taxon>
        <taxon>Gunneridae</taxon>
        <taxon>Pentapetalae</taxon>
        <taxon>rosids</taxon>
        <taxon>fabids</taxon>
        <taxon>Fabales</taxon>
        <taxon>Fabaceae</taxon>
        <taxon>Papilionoideae</taxon>
        <taxon>50 kb inversion clade</taxon>
        <taxon>genistoids sensu lato</taxon>
        <taxon>core genistoids</taxon>
        <taxon>Genisteae</taxon>
        <taxon>Lupinus</taxon>
    </lineage>
</organism>
<comment type="function">
    <text evidence="1">DNA-binding protein that specifically recognizes a negative element (S1F) within the RPS1 promoter.</text>
</comment>
<dbReference type="InterPro" id="IPR006779">
    <property type="entry name" value="S1FA_DNA-bd"/>
</dbReference>
<dbReference type="Proteomes" id="UP001497480">
    <property type="component" value="Unassembled WGS sequence"/>
</dbReference>
<feature type="region of interest" description="Disordered" evidence="9">
    <location>
        <begin position="113"/>
        <end position="140"/>
    </location>
</feature>
<name>A0AAV1WLG3_LUPLU</name>
<dbReference type="EMBL" id="CAXHTB010000007">
    <property type="protein sequence ID" value="CAL0309863.1"/>
    <property type="molecule type" value="Genomic_DNA"/>
</dbReference>
<evidence type="ECO:0000256" key="2">
    <source>
        <dbReference type="ARBA" id="ARBA00004123"/>
    </source>
</evidence>
<proteinExistence type="inferred from homology"/>
<dbReference type="GO" id="GO:0006355">
    <property type="term" value="P:regulation of DNA-templated transcription"/>
    <property type="evidence" value="ECO:0007669"/>
    <property type="project" value="InterPro"/>
</dbReference>
<accession>A0AAV1WLG3</accession>
<evidence type="ECO:0000256" key="4">
    <source>
        <dbReference type="ARBA" id="ARBA00022491"/>
    </source>
</evidence>
<feature type="region of interest" description="Disordered" evidence="9">
    <location>
        <begin position="43"/>
        <end position="72"/>
    </location>
</feature>
<feature type="transmembrane region" description="Helical" evidence="10">
    <location>
        <begin position="249"/>
        <end position="274"/>
    </location>
</feature>
<dbReference type="PANTHER" id="PTHR35298:SF11">
    <property type="entry name" value="DNA-BINDING PROTEIN S1FA1-RELATED"/>
    <property type="match status" value="1"/>
</dbReference>
<evidence type="ECO:0000313" key="11">
    <source>
        <dbReference type="EMBL" id="CAL0309863.1"/>
    </source>
</evidence>
<dbReference type="GO" id="GO:0005634">
    <property type="term" value="C:nucleus"/>
    <property type="evidence" value="ECO:0007669"/>
    <property type="project" value="UniProtKB-SubCell"/>
</dbReference>
<feature type="compositionally biased region" description="Low complexity" evidence="9">
    <location>
        <begin position="45"/>
        <end position="65"/>
    </location>
</feature>
<keyword evidence="8" id="KW-0539">Nucleus</keyword>
<keyword evidence="4" id="KW-0678">Repressor</keyword>
<evidence type="ECO:0000256" key="10">
    <source>
        <dbReference type="SAM" id="Phobius"/>
    </source>
</evidence>
<comment type="similarity">
    <text evidence="3">Belongs to the S1FA transcription factor family.</text>
</comment>
<evidence type="ECO:0000256" key="9">
    <source>
        <dbReference type="SAM" id="MobiDB-lite"/>
    </source>
</evidence>
<keyword evidence="7" id="KW-0804">Transcription</keyword>
<protein>
    <submittedName>
        <fullName evidence="11">Uncharacterized protein</fullName>
    </submittedName>
</protein>
<keyword evidence="6" id="KW-0238">DNA-binding</keyword>
<keyword evidence="10" id="KW-1133">Transmembrane helix</keyword>
<dbReference type="GO" id="GO:0003677">
    <property type="term" value="F:DNA binding"/>
    <property type="evidence" value="ECO:0007669"/>
    <property type="project" value="UniProtKB-KW"/>
</dbReference>
<evidence type="ECO:0000256" key="5">
    <source>
        <dbReference type="ARBA" id="ARBA00023015"/>
    </source>
</evidence>
<keyword evidence="12" id="KW-1185">Reference proteome</keyword>
<evidence type="ECO:0000256" key="8">
    <source>
        <dbReference type="ARBA" id="ARBA00023242"/>
    </source>
</evidence>
<keyword evidence="10" id="KW-0472">Membrane</keyword>
<comment type="subcellular location">
    <subcellularLocation>
        <location evidence="2">Nucleus</location>
    </subcellularLocation>
</comment>
<evidence type="ECO:0000313" key="12">
    <source>
        <dbReference type="Proteomes" id="UP001497480"/>
    </source>
</evidence>
<dbReference type="Pfam" id="PF04689">
    <property type="entry name" value="S1FA"/>
    <property type="match status" value="1"/>
</dbReference>
<dbReference type="PANTHER" id="PTHR35298">
    <property type="entry name" value="DNA-BINDING PROTEIN S1FA2"/>
    <property type="match status" value="1"/>
</dbReference>
<evidence type="ECO:0000256" key="1">
    <source>
        <dbReference type="ARBA" id="ARBA00002946"/>
    </source>
</evidence>
<feature type="compositionally biased region" description="Basic residues" evidence="9">
    <location>
        <begin position="124"/>
        <end position="135"/>
    </location>
</feature>